<accession>A0AAU7FEB7</accession>
<dbReference type="InterPro" id="IPR051407">
    <property type="entry name" value="Bact_OM_lipoprot/Surf_antigen"/>
</dbReference>
<evidence type="ECO:0000256" key="1">
    <source>
        <dbReference type="ARBA" id="ARBA00004370"/>
    </source>
</evidence>
<dbReference type="PANTHER" id="PTHR35603">
    <property type="match status" value="1"/>
</dbReference>
<evidence type="ECO:0000256" key="3">
    <source>
        <dbReference type="SAM" id="SignalP"/>
    </source>
</evidence>
<evidence type="ECO:0000259" key="4">
    <source>
        <dbReference type="Pfam" id="PF05433"/>
    </source>
</evidence>
<feature type="signal peptide" evidence="3">
    <location>
        <begin position="1"/>
        <end position="20"/>
    </location>
</feature>
<comment type="subcellular location">
    <subcellularLocation>
        <location evidence="1">Membrane</location>
    </subcellularLocation>
</comment>
<evidence type="ECO:0000313" key="5">
    <source>
        <dbReference type="EMBL" id="XBM02101.1"/>
    </source>
</evidence>
<feature type="chain" id="PRO_5043941297" evidence="3">
    <location>
        <begin position="21"/>
        <end position="183"/>
    </location>
</feature>
<gene>
    <name evidence="5" type="ORF">ABHF33_07510</name>
</gene>
<reference evidence="5" key="1">
    <citation type="submission" date="2024-05" db="EMBL/GenBank/DDBJ databases">
        <authorList>
            <person name="Yang L."/>
            <person name="Pan L."/>
        </authorList>
    </citation>
    <scope>NUCLEOTIDE SEQUENCE</scope>
    <source>
        <strain evidence="5">FCG-7</strain>
    </source>
</reference>
<dbReference type="PANTHER" id="PTHR35603:SF2">
    <property type="entry name" value="OUTER MEMBRANE LIPOPROTEIN"/>
    <property type="match status" value="1"/>
</dbReference>
<name>A0AAU7FEB7_9NEIS</name>
<dbReference type="GO" id="GO:0019867">
    <property type="term" value="C:outer membrane"/>
    <property type="evidence" value="ECO:0007669"/>
    <property type="project" value="InterPro"/>
</dbReference>
<dbReference type="AlphaFoldDB" id="A0AAU7FEB7"/>
<dbReference type="KEGG" id="cmav:ABHF33_07510"/>
<dbReference type="RefSeq" id="WP_348946371.1">
    <property type="nucleotide sequence ID" value="NZ_CP157355.1"/>
</dbReference>
<proteinExistence type="predicted"/>
<organism evidence="5">
    <name type="scientific">Chitinibacter mangrovi</name>
    <dbReference type="NCBI Taxonomy" id="3153927"/>
    <lineage>
        <taxon>Bacteria</taxon>
        <taxon>Pseudomonadati</taxon>
        <taxon>Pseudomonadota</taxon>
        <taxon>Betaproteobacteria</taxon>
        <taxon>Neisseriales</taxon>
        <taxon>Chitinibacteraceae</taxon>
        <taxon>Chitinibacter</taxon>
    </lineage>
</organism>
<keyword evidence="3" id="KW-0732">Signal</keyword>
<dbReference type="EMBL" id="CP157355">
    <property type="protein sequence ID" value="XBM02101.1"/>
    <property type="molecule type" value="Genomic_DNA"/>
</dbReference>
<feature type="domain" description="Glycine zipper 2TM" evidence="4">
    <location>
        <begin position="77"/>
        <end position="114"/>
    </location>
</feature>
<keyword evidence="2" id="KW-0472">Membrane</keyword>
<dbReference type="Pfam" id="PF05433">
    <property type="entry name" value="Rick_17kDa_Anti"/>
    <property type="match status" value="1"/>
</dbReference>
<dbReference type="NCBIfam" id="NF008437">
    <property type="entry name" value="PRK11280.1"/>
    <property type="match status" value="1"/>
</dbReference>
<sequence>MRQLTLTVLGFTLLTGSAWAGHQDWDYGGKNARAQRDTAIIRSVTPQYEQVSRPRQECYSEWVSDNAPNNGAYPVTGTVIGGVAGGILGHQVGKGSGRDVATVAGTLIGAMVGNHLASTNQPPAERVQREVQRCRQVNDYTQQVRDYRVDYEYRSRIYSTTTQRYPGKPGERIPVRVSVELDD</sequence>
<evidence type="ECO:0000256" key="2">
    <source>
        <dbReference type="ARBA" id="ARBA00023136"/>
    </source>
</evidence>
<protein>
    <submittedName>
        <fullName evidence="5">Glycine zipper 2TM domain-containing protein</fullName>
    </submittedName>
</protein>
<dbReference type="InterPro" id="IPR008816">
    <property type="entry name" value="Gly_zipper_2TM_dom"/>
</dbReference>